<evidence type="ECO:0000313" key="2">
    <source>
        <dbReference type="Proteomes" id="UP000662904"/>
    </source>
</evidence>
<dbReference type="AlphaFoldDB" id="A0A8A0RMC3"/>
<evidence type="ECO:0008006" key="3">
    <source>
        <dbReference type="Google" id="ProtNLM"/>
    </source>
</evidence>
<dbReference type="Proteomes" id="UP000662904">
    <property type="component" value="Chromosome"/>
</dbReference>
<dbReference type="RefSeq" id="WP_206708963.1">
    <property type="nucleotide sequence ID" value="NZ_CP059066.1"/>
</dbReference>
<dbReference type="KEGG" id="kme:H0A61_01105"/>
<sequence length="88" mass="10313">MGNYQKLYRKIKNNPKDVKFNDLEKLMTKVGGFTSLPGKGDHYSFVHPDLDYPIVVDTRGKRKPLKQYIVKKCLRVFEELNPHFGKED</sequence>
<reference evidence="1" key="1">
    <citation type="submission" date="2020-07" db="EMBL/GenBank/DDBJ databases">
        <title>Koleobacter methoxysyntrophicus gen. nov., sp. nov., a novel anaerobic bacterium isolated from deep subsurface oil field and proposal of Koleobacterales ord. nov. in the phylum Firmicutes.</title>
        <authorList>
            <person name="Sakamoto S."/>
            <person name="Tamaki H."/>
        </authorList>
    </citation>
    <scope>NUCLEOTIDE SEQUENCE</scope>
    <source>
        <strain evidence="1">NRmbB1</strain>
    </source>
</reference>
<dbReference type="SUPFAM" id="SSF54786">
    <property type="entry name" value="YcfA/nrd intein domain"/>
    <property type="match status" value="1"/>
</dbReference>
<protein>
    <recommendedName>
        <fullName evidence="3">YcfA-like protein</fullName>
    </recommendedName>
</protein>
<accession>A0A8A0RMC3</accession>
<name>A0A8A0RMC3_9FIRM</name>
<gene>
    <name evidence="1" type="ORF">H0A61_01105</name>
</gene>
<organism evidence="1 2">
    <name type="scientific">Koleobacter methoxysyntrophicus</name>
    <dbReference type="NCBI Taxonomy" id="2751313"/>
    <lineage>
        <taxon>Bacteria</taxon>
        <taxon>Bacillati</taxon>
        <taxon>Bacillota</taxon>
        <taxon>Clostridia</taxon>
        <taxon>Koleobacterales</taxon>
        <taxon>Koleobacteraceae</taxon>
        <taxon>Koleobacter</taxon>
    </lineage>
</organism>
<evidence type="ECO:0000313" key="1">
    <source>
        <dbReference type="EMBL" id="QSQ08760.1"/>
    </source>
</evidence>
<dbReference type="EMBL" id="CP059066">
    <property type="protein sequence ID" value="QSQ08760.1"/>
    <property type="molecule type" value="Genomic_DNA"/>
</dbReference>
<keyword evidence="2" id="KW-1185">Reference proteome</keyword>
<proteinExistence type="predicted"/>